<evidence type="ECO:0000313" key="2">
    <source>
        <dbReference type="EMBL" id="ATY66255.1"/>
    </source>
</evidence>
<feature type="compositionally biased region" description="Basic and acidic residues" evidence="1">
    <location>
        <begin position="155"/>
        <end position="168"/>
    </location>
</feature>
<evidence type="ECO:0000256" key="1">
    <source>
        <dbReference type="SAM" id="MobiDB-lite"/>
    </source>
</evidence>
<feature type="region of interest" description="Disordered" evidence="1">
    <location>
        <begin position="139"/>
        <end position="168"/>
    </location>
</feature>
<dbReference type="VEuPathDB" id="FungiDB:CCM_08615"/>
<dbReference type="EMBL" id="CP023326">
    <property type="protein sequence ID" value="ATY66255.1"/>
    <property type="molecule type" value="Genomic_DNA"/>
</dbReference>
<name>A0A2H4ST22_CORMI</name>
<dbReference type="Proteomes" id="UP000323067">
    <property type="component" value="Chromosome iii"/>
</dbReference>
<dbReference type="VEuPathDB" id="FungiDB:A9K55_001943"/>
<evidence type="ECO:0000313" key="3">
    <source>
        <dbReference type="Proteomes" id="UP000323067"/>
    </source>
</evidence>
<protein>
    <submittedName>
        <fullName evidence="2">Uncharacterized protein</fullName>
    </submittedName>
</protein>
<proteinExistence type="predicted"/>
<reference evidence="2 3" key="1">
    <citation type="journal article" date="2017" name="BMC Genomics">
        <title>Chromosome level assembly and secondary metabolite potential of the parasitic fungus Cordyceps militaris.</title>
        <authorList>
            <person name="Kramer G.J."/>
            <person name="Nodwell J.R."/>
        </authorList>
    </citation>
    <scope>NUCLEOTIDE SEQUENCE [LARGE SCALE GENOMIC DNA]</scope>
    <source>
        <strain evidence="2 3">ATCC 34164</strain>
    </source>
</reference>
<organism evidence="2 3">
    <name type="scientific">Cordyceps militaris</name>
    <name type="common">Caterpillar fungus</name>
    <name type="synonym">Clavaria militaris</name>
    <dbReference type="NCBI Taxonomy" id="73501"/>
    <lineage>
        <taxon>Eukaryota</taxon>
        <taxon>Fungi</taxon>
        <taxon>Dikarya</taxon>
        <taxon>Ascomycota</taxon>
        <taxon>Pezizomycotina</taxon>
        <taxon>Sordariomycetes</taxon>
        <taxon>Hypocreomycetidae</taxon>
        <taxon>Hypocreales</taxon>
        <taxon>Cordycipitaceae</taxon>
        <taxon>Cordyceps</taxon>
    </lineage>
</organism>
<gene>
    <name evidence="2" type="ORF">A9K55_001943</name>
</gene>
<sequence length="238" mass="26330">MEVSLYSTTVDDDPALYVHYRDTRSTGGFCGKVYRILKTDKGVLSVEITAISGPHAWGFGDTDDPADFLSKSCDEEERLAFYQTKDPVCMLSSDFTGGESCTDGGRLEEIFKEQIEGDKTPEEVVENVISKANIEKRPTTAKSEGANREMQSACRDAESETRPAEEVREPVNKYDNVVFTEEMLMRAESTDANREISAVACKAPSYADRAEKGITESEFGLVEERARATTDNSNNLLS</sequence>
<dbReference type="AlphaFoldDB" id="A0A2H4ST22"/>
<accession>A0A2H4ST22</accession>